<evidence type="ECO:0000256" key="13">
    <source>
        <dbReference type="ARBA" id="ARBA00023146"/>
    </source>
</evidence>
<dbReference type="GO" id="GO:0140096">
    <property type="term" value="F:catalytic activity, acting on a protein"/>
    <property type="evidence" value="ECO:0007669"/>
    <property type="project" value="UniProtKB-ARBA"/>
</dbReference>
<dbReference type="Pfam" id="PF03147">
    <property type="entry name" value="FDX-ACB"/>
    <property type="match status" value="1"/>
</dbReference>
<dbReference type="Pfam" id="PF01588">
    <property type="entry name" value="tRNA_bind"/>
    <property type="match status" value="1"/>
</dbReference>
<dbReference type="InterPro" id="IPR005146">
    <property type="entry name" value="B3/B4_tRNA-bd"/>
</dbReference>
<dbReference type="GO" id="GO:0000049">
    <property type="term" value="F:tRNA binding"/>
    <property type="evidence" value="ECO:0007669"/>
    <property type="project" value="UniProtKB-UniRule"/>
</dbReference>
<evidence type="ECO:0000256" key="8">
    <source>
        <dbReference type="ARBA" id="ARBA00022741"/>
    </source>
</evidence>
<dbReference type="HAMAP" id="MF_00283">
    <property type="entry name" value="Phe_tRNA_synth_beta1"/>
    <property type="match status" value="1"/>
</dbReference>
<dbReference type="InterPro" id="IPR005121">
    <property type="entry name" value="Fdx_antiC-bd"/>
</dbReference>
<evidence type="ECO:0000313" key="21">
    <source>
        <dbReference type="Proteomes" id="UP000724672"/>
    </source>
</evidence>
<dbReference type="InterPro" id="IPR041616">
    <property type="entry name" value="PheRS_beta_core"/>
</dbReference>
<feature type="binding site" evidence="15">
    <location>
        <position position="472"/>
    </location>
    <ligand>
        <name>Mg(2+)</name>
        <dbReference type="ChEBI" id="CHEBI:18420"/>
        <note>shared with alpha subunit</note>
    </ligand>
</feature>
<dbReference type="InterPro" id="IPR002547">
    <property type="entry name" value="tRNA-bd_dom"/>
</dbReference>
<keyword evidence="6 15" id="KW-0436">Ligase</keyword>
<dbReference type="SUPFAM" id="SSF54991">
    <property type="entry name" value="Anticodon-binding domain of PheRS"/>
    <property type="match status" value="1"/>
</dbReference>
<feature type="binding site" evidence="15">
    <location>
        <position position="471"/>
    </location>
    <ligand>
        <name>Mg(2+)</name>
        <dbReference type="ChEBI" id="CHEBI:18420"/>
        <note>shared with alpha subunit</note>
    </ligand>
</feature>
<dbReference type="Gene3D" id="2.40.50.140">
    <property type="entry name" value="Nucleic acid-binding proteins"/>
    <property type="match status" value="1"/>
</dbReference>
<dbReference type="Pfam" id="PF03484">
    <property type="entry name" value="B5"/>
    <property type="match status" value="1"/>
</dbReference>
<evidence type="ECO:0000259" key="18">
    <source>
        <dbReference type="PROSITE" id="PS51447"/>
    </source>
</evidence>
<dbReference type="CDD" id="cd02796">
    <property type="entry name" value="tRNA_bind_bactPheRS"/>
    <property type="match status" value="1"/>
</dbReference>
<dbReference type="GO" id="GO:0009328">
    <property type="term" value="C:phenylalanine-tRNA ligase complex"/>
    <property type="evidence" value="ECO:0007669"/>
    <property type="project" value="TreeGrafter"/>
</dbReference>
<feature type="domain" description="FDX-ACB" evidence="18">
    <location>
        <begin position="705"/>
        <end position="798"/>
    </location>
</feature>
<comment type="cofactor">
    <cofactor evidence="15">
        <name>Mg(2+)</name>
        <dbReference type="ChEBI" id="CHEBI:18420"/>
    </cofactor>
    <text evidence="15">Binds 2 magnesium ions per tetramer.</text>
</comment>
<dbReference type="Pfam" id="PF03483">
    <property type="entry name" value="B3_4"/>
    <property type="match status" value="1"/>
</dbReference>
<name>A0A942UUZ7_9FIRM</name>
<dbReference type="SMART" id="SM00874">
    <property type="entry name" value="B5"/>
    <property type="match status" value="1"/>
</dbReference>
<feature type="binding site" evidence="15">
    <location>
        <position position="462"/>
    </location>
    <ligand>
        <name>Mg(2+)</name>
        <dbReference type="ChEBI" id="CHEBI:18420"/>
        <note>shared with alpha subunit</note>
    </ligand>
</feature>
<comment type="subcellular location">
    <subcellularLocation>
        <location evidence="1 15">Cytoplasm</location>
    </subcellularLocation>
</comment>
<keyword evidence="7 15" id="KW-0479">Metal-binding</keyword>
<dbReference type="FunFam" id="3.30.70.380:FF:000001">
    <property type="entry name" value="Phenylalanine--tRNA ligase beta subunit"/>
    <property type="match status" value="1"/>
</dbReference>
<comment type="subunit">
    <text evidence="3 15">Tetramer of two alpha and two beta subunits.</text>
</comment>
<dbReference type="Proteomes" id="UP000724672">
    <property type="component" value="Unassembled WGS sequence"/>
</dbReference>
<dbReference type="FunFam" id="2.40.50.140:FF:000045">
    <property type="entry name" value="Phenylalanine--tRNA ligase beta subunit"/>
    <property type="match status" value="1"/>
</dbReference>
<evidence type="ECO:0000256" key="12">
    <source>
        <dbReference type="ARBA" id="ARBA00022917"/>
    </source>
</evidence>
<dbReference type="PANTHER" id="PTHR10947">
    <property type="entry name" value="PHENYLALANYL-TRNA SYNTHETASE BETA CHAIN AND LEUCINE-RICH REPEAT-CONTAINING PROTEIN 47"/>
    <property type="match status" value="1"/>
</dbReference>
<keyword evidence="10 15" id="KW-0460">Magnesium</keyword>
<dbReference type="SMART" id="SM00873">
    <property type="entry name" value="B3_4"/>
    <property type="match status" value="1"/>
</dbReference>
<keyword evidence="8 15" id="KW-0547">Nucleotide-binding</keyword>
<comment type="catalytic activity">
    <reaction evidence="14 15">
        <text>tRNA(Phe) + L-phenylalanine + ATP = L-phenylalanyl-tRNA(Phe) + AMP + diphosphate + H(+)</text>
        <dbReference type="Rhea" id="RHEA:19413"/>
        <dbReference type="Rhea" id="RHEA-COMP:9668"/>
        <dbReference type="Rhea" id="RHEA-COMP:9699"/>
        <dbReference type="ChEBI" id="CHEBI:15378"/>
        <dbReference type="ChEBI" id="CHEBI:30616"/>
        <dbReference type="ChEBI" id="CHEBI:33019"/>
        <dbReference type="ChEBI" id="CHEBI:58095"/>
        <dbReference type="ChEBI" id="CHEBI:78442"/>
        <dbReference type="ChEBI" id="CHEBI:78531"/>
        <dbReference type="ChEBI" id="CHEBI:456215"/>
        <dbReference type="EC" id="6.1.1.20"/>
    </reaction>
</comment>
<dbReference type="GO" id="GO:0000287">
    <property type="term" value="F:magnesium ion binding"/>
    <property type="evidence" value="ECO:0007669"/>
    <property type="project" value="UniProtKB-UniRule"/>
</dbReference>
<evidence type="ECO:0000256" key="14">
    <source>
        <dbReference type="ARBA" id="ARBA00049255"/>
    </source>
</evidence>
<dbReference type="GO" id="GO:0006432">
    <property type="term" value="P:phenylalanyl-tRNA aminoacylation"/>
    <property type="evidence" value="ECO:0007669"/>
    <property type="project" value="UniProtKB-UniRule"/>
</dbReference>
<reference evidence="20" key="1">
    <citation type="submission" date="2019-12" db="EMBL/GenBank/DDBJ databases">
        <title>Clostridiaceae gen. nov. sp. nov., isolated from sediment in Xinjiang, China.</title>
        <authorList>
            <person name="Zhang R."/>
        </authorList>
    </citation>
    <scope>NUCLEOTIDE SEQUENCE</scope>
    <source>
        <strain evidence="20">D2Q-11</strain>
    </source>
</reference>
<dbReference type="InterPro" id="IPR045864">
    <property type="entry name" value="aa-tRNA-synth_II/BPL/LPL"/>
</dbReference>
<dbReference type="PROSITE" id="PS51447">
    <property type="entry name" value="FDX_ACB"/>
    <property type="match status" value="1"/>
</dbReference>
<dbReference type="CDD" id="cd00769">
    <property type="entry name" value="PheRS_beta_core"/>
    <property type="match status" value="1"/>
</dbReference>
<dbReference type="InterPro" id="IPR005147">
    <property type="entry name" value="tRNA_synthase_B5-dom"/>
</dbReference>
<evidence type="ECO:0000256" key="1">
    <source>
        <dbReference type="ARBA" id="ARBA00004496"/>
    </source>
</evidence>
<comment type="similarity">
    <text evidence="2 15">Belongs to the phenylalanyl-tRNA synthetase beta subunit family. Type 1 subfamily.</text>
</comment>
<keyword evidence="5 16" id="KW-0820">tRNA-binding</keyword>
<feature type="binding site" evidence="15">
    <location>
        <position position="468"/>
    </location>
    <ligand>
        <name>Mg(2+)</name>
        <dbReference type="ChEBI" id="CHEBI:18420"/>
        <note>shared with alpha subunit</note>
    </ligand>
</feature>
<evidence type="ECO:0000256" key="2">
    <source>
        <dbReference type="ARBA" id="ARBA00008653"/>
    </source>
</evidence>
<keyword evidence="11 16" id="KW-0694">RNA-binding</keyword>
<feature type="domain" description="B5" evidence="19">
    <location>
        <begin position="409"/>
        <end position="484"/>
    </location>
</feature>
<dbReference type="GO" id="GO:0005524">
    <property type="term" value="F:ATP binding"/>
    <property type="evidence" value="ECO:0007669"/>
    <property type="project" value="UniProtKB-UniRule"/>
</dbReference>
<dbReference type="InterPro" id="IPR012340">
    <property type="entry name" value="NA-bd_OB-fold"/>
</dbReference>
<dbReference type="InterPro" id="IPR009061">
    <property type="entry name" value="DNA-bd_dom_put_sf"/>
</dbReference>
<dbReference type="PROSITE" id="PS51483">
    <property type="entry name" value="B5"/>
    <property type="match status" value="1"/>
</dbReference>
<dbReference type="FunFam" id="3.50.40.10:FF:000001">
    <property type="entry name" value="Phenylalanine--tRNA ligase beta subunit"/>
    <property type="match status" value="1"/>
</dbReference>
<sequence>MLIPVKWLKDYVNIEGIETRELADKLTMSGSHVDSIDKIDKGVENVVVGKIEEITPHPNADKLVITKINIGEETIQIVTGAKNINEEDYVPVALVGAKLPNGMKIKKGKLRGEVSNGMLCSAGELGIKEDLISKELKDGIYILDEEYPLGKDIKSVLGLKGEVIDFEITPNRPDCLSIVGMARETAATLGKELKVPNVKLNNEVDEITDIINKLEVLNSKLCRRYYTKVVKNINVEKSPLWMRRRLIESNVRPINNIVDITNYVMLELGQPIHAFDLDKIVNNTITVRNAEKGEKMTTLDGVERELDTDMLVIADAESPIAIAGVMGGEDSEVTENTKSILIESANFDGRNVRLTSRKLGLRTEASAKFEKDLDPNISELACLRVCQLIEEIGAGEVVKGNIDIYENKSNIREIKLRPKKVNSLLGVELSVDYIIDTLNRLELESKEIDDKILVKVPTFRNDIQMETDLVEEIGRIYGFHNIQSAPLIGSLTKGGKSRNREIQDYIKYSLTGMGLNEITTYSFISPKAYDSINLHEESLKRRNVEIMNPLGEDYSVMRSTLIPNMLDVLSRNYKHGVEKAWAYEIGNSFIPKSIPVNTLPHEIKALTIGMYGETNFFNLKGILDKLFIELGIKGFEYIVEENHDTFHPGRCANILYGNHVLGTIGEIHPDVLGNYGMKERVYITELDLDIISFLTNLERKYSELPKYPSMTRDIAIVVDEDILVKQIEDIIKDNGGKLVEEINLFDIYQGEQIENGKKSVAYSIVYRSLEKTLTDEEVSKVHDKVVEKLTSELKAELRK</sequence>
<keyword evidence="4 15" id="KW-0963">Cytoplasm</keyword>
<keyword evidence="12 15" id="KW-0648">Protein biosynthesis</keyword>
<dbReference type="InterPro" id="IPR004532">
    <property type="entry name" value="Phe-tRNA-ligase_IIc_bsu_bact"/>
</dbReference>
<dbReference type="InterPro" id="IPR036690">
    <property type="entry name" value="Fdx_antiC-bd_sf"/>
</dbReference>
<dbReference type="InterPro" id="IPR033714">
    <property type="entry name" value="tRNA_bind_bactPheRS"/>
</dbReference>
<evidence type="ECO:0000256" key="6">
    <source>
        <dbReference type="ARBA" id="ARBA00022598"/>
    </source>
</evidence>
<dbReference type="Gene3D" id="3.30.56.10">
    <property type="match status" value="2"/>
</dbReference>
<dbReference type="SUPFAM" id="SSF50249">
    <property type="entry name" value="Nucleic acid-binding proteins"/>
    <property type="match status" value="1"/>
</dbReference>
<dbReference type="InterPro" id="IPR045060">
    <property type="entry name" value="Phe-tRNA-ligase_IIc_bsu"/>
</dbReference>
<keyword evidence="13 15" id="KW-0030">Aminoacyl-tRNA synthetase</keyword>
<evidence type="ECO:0000256" key="3">
    <source>
        <dbReference type="ARBA" id="ARBA00011209"/>
    </source>
</evidence>
<dbReference type="SUPFAM" id="SSF55681">
    <property type="entry name" value="Class II aaRS and biotin synthetases"/>
    <property type="match status" value="1"/>
</dbReference>
<evidence type="ECO:0000259" key="17">
    <source>
        <dbReference type="PROSITE" id="PS50886"/>
    </source>
</evidence>
<proteinExistence type="inferred from homology"/>
<dbReference type="NCBIfam" id="NF045760">
    <property type="entry name" value="YtpR"/>
    <property type="match status" value="1"/>
</dbReference>
<dbReference type="GO" id="GO:0016740">
    <property type="term" value="F:transferase activity"/>
    <property type="evidence" value="ECO:0007669"/>
    <property type="project" value="UniProtKB-ARBA"/>
</dbReference>
<dbReference type="EMBL" id="WSFT01000025">
    <property type="protein sequence ID" value="MBS4537985.1"/>
    <property type="molecule type" value="Genomic_DNA"/>
</dbReference>
<dbReference type="SUPFAM" id="SSF56037">
    <property type="entry name" value="PheT/TilS domain"/>
    <property type="match status" value="1"/>
</dbReference>
<dbReference type="Gene3D" id="3.30.930.10">
    <property type="entry name" value="Bira Bifunctional Protein, Domain 2"/>
    <property type="match status" value="1"/>
</dbReference>
<dbReference type="Pfam" id="PF17759">
    <property type="entry name" value="tRNA_synthFbeta"/>
    <property type="match status" value="1"/>
</dbReference>
<dbReference type="GO" id="GO:0004826">
    <property type="term" value="F:phenylalanine-tRNA ligase activity"/>
    <property type="evidence" value="ECO:0007669"/>
    <property type="project" value="UniProtKB-UniRule"/>
</dbReference>
<evidence type="ECO:0000256" key="9">
    <source>
        <dbReference type="ARBA" id="ARBA00022840"/>
    </source>
</evidence>
<dbReference type="AlphaFoldDB" id="A0A942UUZ7"/>
<dbReference type="PROSITE" id="PS50886">
    <property type="entry name" value="TRBD"/>
    <property type="match status" value="1"/>
</dbReference>
<dbReference type="NCBIfam" id="TIGR00472">
    <property type="entry name" value="pheT_bact"/>
    <property type="match status" value="1"/>
</dbReference>
<dbReference type="SUPFAM" id="SSF46955">
    <property type="entry name" value="Putative DNA-binding domain"/>
    <property type="match status" value="1"/>
</dbReference>
<dbReference type="InterPro" id="IPR020825">
    <property type="entry name" value="Phe-tRNA_synthase-like_B3/B4"/>
</dbReference>
<feature type="domain" description="TRNA-binding" evidence="17">
    <location>
        <begin position="40"/>
        <end position="154"/>
    </location>
</feature>
<keyword evidence="9 15" id="KW-0067">ATP-binding</keyword>
<evidence type="ECO:0000256" key="4">
    <source>
        <dbReference type="ARBA" id="ARBA00022490"/>
    </source>
</evidence>
<protein>
    <recommendedName>
        <fullName evidence="15">Phenylalanine--tRNA ligase beta subunit</fullName>
        <ecNumber evidence="15">6.1.1.20</ecNumber>
    </recommendedName>
    <alternativeName>
        <fullName evidence="15">Phenylalanyl-tRNA synthetase beta subunit</fullName>
        <shortName evidence="15">PheRS</shortName>
    </alternativeName>
</protein>
<dbReference type="SMART" id="SM00896">
    <property type="entry name" value="FDX-ACB"/>
    <property type="match status" value="1"/>
</dbReference>
<evidence type="ECO:0000313" key="20">
    <source>
        <dbReference type="EMBL" id="MBS4537985.1"/>
    </source>
</evidence>
<dbReference type="Gene3D" id="3.30.70.380">
    <property type="entry name" value="Ferrodoxin-fold anticodon-binding domain"/>
    <property type="match status" value="1"/>
</dbReference>
<accession>A0A942UUZ7</accession>
<dbReference type="PANTHER" id="PTHR10947:SF0">
    <property type="entry name" value="PHENYLALANINE--TRNA LIGASE BETA SUBUNIT"/>
    <property type="match status" value="1"/>
</dbReference>
<gene>
    <name evidence="15" type="primary">pheT</name>
    <name evidence="20" type="ORF">GOQ27_05900</name>
</gene>
<evidence type="ECO:0000256" key="11">
    <source>
        <dbReference type="ARBA" id="ARBA00022884"/>
    </source>
</evidence>
<evidence type="ECO:0000256" key="10">
    <source>
        <dbReference type="ARBA" id="ARBA00022842"/>
    </source>
</evidence>
<evidence type="ECO:0000256" key="15">
    <source>
        <dbReference type="HAMAP-Rule" id="MF_00283"/>
    </source>
</evidence>
<dbReference type="Gene3D" id="3.50.40.10">
    <property type="entry name" value="Phenylalanyl-trna Synthetase, Chain B, domain 3"/>
    <property type="match status" value="1"/>
</dbReference>
<evidence type="ECO:0000256" key="5">
    <source>
        <dbReference type="ARBA" id="ARBA00022555"/>
    </source>
</evidence>
<comment type="caution">
    <text evidence="20">The sequence shown here is derived from an EMBL/GenBank/DDBJ whole genome shotgun (WGS) entry which is preliminary data.</text>
</comment>
<dbReference type="EC" id="6.1.1.20" evidence="15"/>
<evidence type="ECO:0000256" key="16">
    <source>
        <dbReference type="PROSITE-ProRule" id="PRU00209"/>
    </source>
</evidence>
<evidence type="ECO:0000256" key="7">
    <source>
        <dbReference type="ARBA" id="ARBA00022723"/>
    </source>
</evidence>
<keyword evidence="21" id="KW-1185">Reference proteome</keyword>
<organism evidence="20 21">
    <name type="scientific">Anaeromonas frigoriresistens</name>
    <dbReference type="NCBI Taxonomy" id="2683708"/>
    <lineage>
        <taxon>Bacteria</taxon>
        <taxon>Bacillati</taxon>
        <taxon>Bacillota</taxon>
        <taxon>Tissierellia</taxon>
        <taxon>Tissierellales</taxon>
        <taxon>Thermohalobacteraceae</taxon>
        <taxon>Anaeromonas</taxon>
    </lineage>
</organism>
<evidence type="ECO:0000259" key="19">
    <source>
        <dbReference type="PROSITE" id="PS51483"/>
    </source>
</evidence>
<dbReference type="RefSeq" id="WP_203365914.1">
    <property type="nucleotide sequence ID" value="NZ_WSFT01000025.1"/>
</dbReference>